<dbReference type="Proteomes" id="UP000655287">
    <property type="component" value="Unassembled WGS sequence"/>
</dbReference>
<sequence>MIWLFAAIGLALAGLVPIVLLAVRVLVAAGELAGELERAGDRLARARRRLGAATGGRAGPNVPGGVNQPPVAAYDRA</sequence>
<evidence type="ECO:0000313" key="2">
    <source>
        <dbReference type="EMBL" id="GII78133.1"/>
    </source>
</evidence>
<reference evidence="2" key="1">
    <citation type="submission" date="2021-01" db="EMBL/GenBank/DDBJ databases">
        <title>Whole genome shotgun sequence of Sphaerisporangium rufum NBRC 109079.</title>
        <authorList>
            <person name="Komaki H."/>
            <person name="Tamura T."/>
        </authorList>
    </citation>
    <scope>NUCLEOTIDE SEQUENCE</scope>
    <source>
        <strain evidence="2">NBRC 109079</strain>
    </source>
</reference>
<evidence type="ECO:0000313" key="3">
    <source>
        <dbReference type="Proteomes" id="UP000655287"/>
    </source>
</evidence>
<dbReference type="EMBL" id="BOOU01000044">
    <property type="protein sequence ID" value="GII78133.1"/>
    <property type="molecule type" value="Genomic_DNA"/>
</dbReference>
<proteinExistence type="predicted"/>
<keyword evidence="3" id="KW-1185">Reference proteome</keyword>
<gene>
    <name evidence="2" type="ORF">Sru01_31150</name>
</gene>
<dbReference type="AlphaFoldDB" id="A0A919V1R5"/>
<name>A0A919V1R5_9ACTN</name>
<organism evidence="2 3">
    <name type="scientific">Sphaerisporangium rufum</name>
    <dbReference type="NCBI Taxonomy" id="1381558"/>
    <lineage>
        <taxon>Bacteria</taxon>
        <taxon>Bacillati</taxon>
        <taxon>Actinomycetota</taxon>
        <taxon>Actinomycetes</taxon>
        <taxon>Streptosporangiales</taxon>
        <taxon>Streptosporangiaceae</taxon>
        <taxon>Sphaerisporangium</taxon>
    </lineage>
</organism>
<comment type="caution">
    <text evidence="2">The sequence shown here is derived from an EMBL/GenBank/DDBJ whole genome shotgun (WGS) entry which is preliminary data.</text>
</comment>
<feature type="region of interest" description="Disordered" evidence="1">
    <location>
        <begin position="54"/>
        <end position="77"/>
    </location>
</feature>
<dbReference type="RefSeq" id="WP_203985240.1">
    <property type="nucleotide sequence ID" value="NZ_BOOU01000044.1"/>
</dbReference>
<feature type="compositionally biased region" description="Low complexity" evidence="1">
    <location>
        <begin position="59"/>
        <end position="77"/>
    </location>
</feature>
<protein>
    <submittedName>
        <fullName evidence="2">Uncharacterized protein</fullName>
    </submittedName>
</protein>
<accession>A0A919V1R5</accession>
<evidence type="ECO:0000256" key="1">
    <source>
        <dbReference type="SAM" id="MobiDB-lite"/>
    </source>
</evidence>